<protein>
    <submittedName>
        <fullName evidence="1">Uncharacterized protein</fullName>
    </submittedName>
</protein>
<keyword evidence="2" id="KW-1185">Reference proteome</keyword>
<sequence length="99" mass="11035">MTRTAHPAGAMMGATMIDRTDTEATLYRVAVSAFTYYPGKEDTETGYRVDEDIDWCAAPLRNLPPELLTQIRERIRTVITDPLADRRAFIDDLGALAST</sequence>
<dbReference type="RefSeq" id="WP_344050716.1">
    <property type="nucleotide sequence ID" value="NZ_BAAAPK010000001.1"/>
</dbReference>
<reference evidence="1 2" key="1">
    <citation type="journal article" date="2019" name="Int. J. Syst. Evol. Microbiol.">
        <title>The Global Catalogue of Microorganisms (GCM) 10K type strain sequencing project: providing services to taxonomists for standard genome sequencing and annotation.</title>
        <authorList>
            <consortium name="The Broad Institute Genomics Platform"/>
            <consortium name="The Broad Institute Genome Sequencing Center for Infectious Disease"/>
            <person name="Wu L."/>
            <person name="Ma J."/>
        </authorList>
    </citation>
    <scope>NUCLEOTIDE SEQUENCE [LARGE SCALE GENOMIC DNA]</scope>
    <source>
        <strain evidence="1 2">JCM 15575</strain>
    </source>
</reference>
<dbReference type="Proteomes" id="UP001500596">
    <property type="component" value="Unassembled WGS sequence"/>
</dbReference>
<evidence type="ECO:0000313" key="2">
    <source>
        <dbReference type="Proteomes" id="UP001500596"/>
    </source>
</evidence>
<evidence type="ECO:0000313" key="1">
    <source>
        <dbReference type="EMBL" id="GAA1661930.1"/>
    </source>
</evidence>
<accession>A0ABN2FY44</accession>
<comment type="caution">
    <text evidence="1">The sequence shown here is derived from an EMBL/GenBank/DDBJ whole genome shotgun (WGS) entry which is preliminary data.</text>
</comment>
<gene>
    <name evidence="1" type="ORF">GCM10009807_02160</name>
</gene>
<organism evidence="1 2">
    <name type="scientific">Microbacterium lacus</name>
    <dbReference type="NCBI Taxonomy" id="415217"/>
    <lineage>
        <taxon>Bacteria</taxon>
        <taxon>Bacillati</taxon>
        <taxon>Actinomycetota</taxon>
        <taxon>Actinomycetes</taxon>
        <taxon>Micrococcales</taxon>
        <taxon>Microbacteriaceae</taxon>
        <taxon>Microbacterium</taxon>
    </lineage>
</organism>
<dbReference type="EMBL" id="BAAAPK010000001">
    <property type="protein sequence ID" value="GAA1661930.1"/>
    <property type="molecule type" value="Genomic_DNA"/>
</dbReference>
<proteinExistence type="predicted"/>
<name>A0ABN2FY44_9MICO</name>